<evidence type="ECO:0000313" key="1">
    <source>
        <dbReference type="EMBL" id="KFD50235.1"/>
    </source>
</evidence>
<proteinExistence type="predicted"/>
<protein>
    <submittedName>
        <fullName evidence="1">Uncharacterized protein</fullName>
    </submittedName>
</protein>
<gene>
    <name evidence="1" type="ORF">M513_08863</name>
</gene>
<sequence length="151" mass="17606">MWHTELRLRLPSTHAHTRERAKNYQRKKSIFSFVQMGTLNSLDVYHSVRPALSLSLVSEIKPNKCPTNEWRWRFSTGGSHLADSRLADRSFGRQFVFLERVKMQHWAKGRIIEIFECVGTLNGSNSRAGEKKQEKLHCRCFPSCDVRFTLP</sequence>
<accession>A0A085LZ39</accession>
<evidence type="ECO:0000313" key="2">
    <source>
        <dbReference type="Proteomes" id="UP000030764"/>
    </source>
</evidence>
<dbReference type="AlphaFoldDB" id="A0A085LZ39"/>
<name>A0A085LZ39_9BILA</name>
<dbReference type="EMBL" id="KL363256">
    <property type="protein sequence ID" value="KFD50235.1"/>
    <property type="molecule type" value="Genomic_DNA"/>
</dbReference>
<keyword evidence="2" id="KW-1185">Reference proteome</keyword>
<organism evidence="1 2">
    <name type="scientific">Trichuris suis</name>
    <name type="common">pig whipworm</name>
    <dbReference type="NCBI Taxonomy" id="68888"/>
    <lineage>
        <taxon>Eukaryota</taxon>
        <taxon>Metazoa</taxon>
        <taxon>Ecdysozoa</taxon>
        <taxon>Nematoda</taxon>
        <taxon>Enoplea</taxon>
        <taxon>Dorylaimia</taxon>
        <taxon>Trichinellida</taxon>
        <taxon>Trichuridae</taxon>
        <taxon>Trichuris</taxon>
    </lineage>
</organism>
<reference evidence="1 2" key="1">
    <citation type="journal article" date="2014" name="Nat. Genet.">
        <title>Genome and transcriptome of the porcine whipworm Trichuris suis.</title>
        <authorList>
            <person name="Jex A.R."/>
            <person name="Nejsum P."/>
            <person name="Schwarz E.M."/>
            <person name="Hu L."/>
            <person name="Young N.D."/>
            <person name="Hall R.S."/>
            <person name="Korhonen P.K."/>
            <person name="Liao S."/>
            <person name="Thamsborg S."/>
            <person name="Xia J."/>
            <person name="Xu P."/>
            <person name="Wang S."/>
            <person name="Scheerlinck J.P."/>
            <person name="Hofmann A."/>
            <person name="Sternberg P.W."/>
            <person name="Wang J."/>
            <person name="Gasser R.B."/>
        </authorList>
    </citation>
    <scope>NUCLEOTIDE SEQUENCE [LARGE SCALE GENOMIC DNA]</scope>
    <source>
        <strain evidence="1">DCEP-RM93M</strain>
    </source>
</reference>
<dbReference type="Proteomes" id="UP000030764">
    <property type="component" value="Unassembled WGS sequence"/>
</dbReference>